<name>J9FPZ6_9ZZZZ</name>
<proteinExistence type="predicted"/>
<gene>
    <name evidence="1" type="ORF">EVA_22427</name>
</gene>
<comment type="caution">
    <text evidence="1">The sequence shown here is derived from an EMBL/GenBank/DDBJ whole genome shotgun (WGS) entry which is preliminary data.</text>
</comment>
<protein>
    <submittedName>
        <fullName evidence="1">Uncharacterized protein</fullName>
    </submittedName>
</protein>
<organism evidence="1">
    <name type="scientific">gut metagenome</name>
    <dbReference type="NCBI Taxonomy" id="749906"/>
    <lineage>
        <taxon>unclassified sequences</taxon>
        <taxon>metagenomes</taxon>
        <taxon>organismal metagenomes</taxon>
    </lineage>
</organism>
<evidence type="ECO:0000313" key="1">
    <source>
        <dbReference type="EMBL" id="EJW89464.1"/>
    </source>
</evidence>
<dbReference type="EMBL" id="AMCI01009454">
    <property type="protein sequence ID" value="EJW89464.1"/>
    <property type="molecule type" value="Genomic_DNA"/>
</dbReference>
<sequence length="34" mass="4048">MVRNKFPHKRGFRSMDANVRFIFESTLFVCVKSV</sequence>
<dbReference type="AlphaFoldDB" id="J9FPZ6"/>
<reference evidence="1" key="1">
    <citation type="journal article" date="2012" name="PLoS ONE">
        <title>Gene sets for utilization of primary and secondary nutrition supplies in the distal gut of endangered iberian lynx.</title>
        <authorList>
            <person name="Alcaide M."/>
            <person name="Messina E."/>
            <person name="Richter M."/>
            <person name="Bargiela R."/>
            <person name="Peplies J."/>
            <person name="Huws S.A."/>
            <person name="Newbold C.J."/>
            <person name="Golyshin P.N."/>
            <person name="Simon M.A."/>
            <person name="Lopez G."/>
            <person name="Yakimov M.M."/>
            <person name="Ferrer M."/>
        </authorList>
    </citation>
    <scope>NUCLEOTIDE SEQUENCE</scope>
</reference>
<accession>J9FPZ6</accession>